<feature type="compositionally biased region" description="Polar residues" evidence="1">
    <location>
        <begin position="298"/>
        <end position="315"/>
    </location>
</feature>
<reference evidence="3" key="1">
    <citation type="submission" date="2014-12" db="EMBL/GenBank/DDBJ databases">
        <title>Genome Sequence of Valsa Canker Pathogens Uncovers a Specific Adaption of Colonization on Woody Bark.</title>
        <authorList>
            <person name="Yin Z."/>
            <person name="Liu H."/>
            <person name="Gao X."/>
            <person name="Li Z."/>
            <person name="Song N."/>
            <person name="Ke X."/>
            <person name="Dai Q."/>
            <person name="Wu Y."/>
            <person name="Sun Y."/>
            <person name="Xu J.-R."/>
            <person name="Kang Z.K."/>
            <person name="Wang L."/>
            <person name="Huang L."/>
        </authorList>
    </citation>
    <scope>NUCLEOTIDE SEQUENCE [LARGE SCALE GENOMIC DNA]</scope>
    <source>
        <strain evidence="3">03-8</strain>
    </source>
</reference>
<sequence>MNQHNMWITPLHKTNVKPNNHDEIKRIMEAELPPDLVSELRLQYTDFIRKNDKGSQEALFGSAIPTIQGEVDGPYERNRLFNNMSLGDSFKDAKPDHFEGVDPRHISLEVAVSLSKAIIPTNTRPTKDPAAPNYFLEVKVANQDGSVARLQAAHDGILGARAMYSLQNYRRETQITDGNAYTFSVTYQPFMLTIYAIHITASRDGRLRYNVTEIDSHSMKKEEDFIKGVTACRNIRALAKKFRRRFVKEANERAPNSISQSFSTSDGMSDLSQTDSEGSTDLEIDAGASGSGHRKGSKPSNNNRGPRATQLQETVGMSPIEESVDENTESAEGGEDAESSEDESDDEADAGDQEPGEEQEPADASINMSFLSAPIPPFATGSHRLRNRRRLEESPDDSPRKRRRQREIN</sequence>
<keyword evidence="4" id="KW-1185">Reference proteome</keyword>
<dbReference type="EMBL" id="CM003099">
    <property type="protein sequence ID" value="KUI66457.1"/>
    <property type="molecule type" value="Genomic_DNA"/>
</dbReference>
<feature type="compositionally biased region" description="Polar residues" evidence="1">
    <location>
        <begin position="254"/>
        <end position="277"/>
    </location>
</feature>
<dbReference type="Proteomes" id="UP000078559">
    <property type="component" value="Chromosome 2"/>
</dbReference>
<feature type="region of interest" description="Disordered" evidence="1">
    <location>
        <begin position="250"/>
        <end position="409"/>
    </location>
</feature>
<evidence type="ECO:0000313" key="3">
    <source>
        <dbReference type="EMBL" id="KUI66457.1"/>
    </source>
</evidence>
<evidence type="ECO:0000313" key="4">
    <source>
        <dbReference type="Proteomes" id="UP000078559"/>
    </source>
</evidence>
<protein>
    <recommendedName>
        <fullName evidence="2">DUF7924 domain-containing protein</fullName>
    </recommendedName>
</protein>
<evidence type="ECO:0000259" key="2">
    <source>
        <dbReference type="Pfam" id="PF25545"/>
    </source>
</evidence>
<organism evidence="3 4">
    <name type="scientific">Cytospora mali</name>
    <name type="common">Apple Valsa canker fungus</name>
    <name type="synonym">Valsa mali</name>
    <dbReference type="NCBI Taxonomy" id="578113"/>
    <lineage>
        <taxon>Eukaryota</taxon>
        <taxon>Fungi</taxon>
        <taxon>Dikarya</taxon>
        <taxon>Ascomycota</taxon>
        <taxon>Pezizomycotina</taxon>
        <taxon>Sordariomycetes</taxon>
        <taxon>Sordariomycetidae</taxon>
        <taxon>Diaporthales</taxon>
        <taxon>Cytosporaceae</taxon>
        <taxon>Cytospora</taxon>
    </lineage>
</organism>
<accession>A0A194VR38</accession>
<dbReference type="OrthoDB" id="5336565at2759"/>
<evidence type="ECO:0000256" key="1">
    <source>
        <dbReference type="SAM" id="MobiDB-lite"/>
    </source>
</evidence>
<feature type="domain" description="DUF7924" evidence="2">
    <location>
        <begin position="91"/>
        <end position="238"/>
    </location>
</feature>
<dbReference type="Pfam" id="PF25545">
    <property type="entry name" value="DUF7924"/>
    <property type="match status" value="1"/>
</dbReference>
<gene>
    <name evidence="3" type="ORF">VM1G_02508</name>
</gene>
<dbReference type="AlphaFoldDB" id="A0A194VR38"/>
<feature type="compositionally biased region" description="Basic residues" evidence="1">
    <location>
        <begin position="400"/>
        <end position="409"/>
    </location>
</feature>
<feature type="compositionally biased region" description="Acidic residues" evidence="1">
    <location>
        <begin position="322"/>
        <end position="361"/>
    </location>
</feature>
<feature type="compositionally biased region" description="Basic and acidic residues" evidence="1">
    <location>
        <begin position="390"/>
        <end position="399"/>
    </location>
</feature>
<dbReference type="InterPro" id="IPR057684">
    <property type="entry name" value="DUF7924"/>
</dbReference>
<proteinExistence type="predicted"/>
<name>A0A194VR38_CYTMA</name>